<dbReference type="InterPro" id="IPR009057">
    <property type="entry name" value="Homeodomain-like_sf"/>
</dbReference>
<comment type="caution">
    <text evidence="2">The sequence shown here is derived from an EMBL/GenBank/DDBJ whole genome shotgun (WGS) entry which is preliminary data.</text>
</comment>
<accession>A0ABP8PFC8</accession>
<dbReference type="SUPFAM" id="SSF46689">
    <property type="entry name" value="Homeodomain-like"/>
    <property type="match status" value="1"/>
</dbReference>
<dbReference type="Gene3D" id="1.10.10.10">
    <property type="entry name" value="Winged helix-like DNA-binding domain superfamily/Winged helix DNA-binding domain"/>
    <property type="match status" value="1"/>
</dbReference>
<evidence type="ECO:0000256" key="1">
    <source>
        <dbReference type="SAM" id="Coils"/>
    </source>
</evidence>
<reference evidence="3" key="1">
    <citation type="journal article" date="2019" name="Int. J. Syst. Evol. Microbiol.">
        <title>The Global Catalogue of Microorganisms (GCM) 10K type strain sequencing project: providing services to taxonomists for standard genome sequencing and annotation.</title>
        <authorList>
            <consortium name="The Broad Institute Genomics Platform"/>
            <consortium name="The Broad Institute Genome Sequencing Center for Infectious Disease"/>
            <person name="Wu L."/>
            <person name="Ma J."/>
        </authorList>
    </citation>
    <scope>NUCLEOTIDE SEQUENCE [LARGE SCALE GENOMIC DNA]</scope>
    <source>
        <strain evidence="3">JCM 32206</strain>
    </source>
</reference>
<evidence type="ECO:0000313" key="2">
    <source>
        <dbReference type="EMBL" id="GAA4485336.1"/>
    </source>
</evidence>
<keyword evidence="1" id="KW-0175">Coiled coil</keyword>
<dbReference type="EMBL" id="BAABFB010000063">
    <property type="protein sequence ID" value="GAA4485336.1"/>
    <property type="molecule type" value="Genomic_DNA"/>
</dbReference>
<proteinExistence type="predicted"/>
<keyword evidence="3" id="KW-1185">Reference proteome</keyword>
<sequence length="106" mass="12007">MSGSKRYPAELRERAVRMVAEVRTEHSSQWGAIRPVAEKLGIGSTQTLANWVNQDQVDRGQRPGVTTDAAEELRKLRAENRELKQANEILKSASTFFAAELDRRNR</sequence>
<dbReference type="InterPro" id="IPR036388">
    <property type="entry name" value="WH-like_DNA-bd_sf"/>
</dbReference>
<dbReference type="Pfam" id="PF01527">
    <property type="entry name" value="HTH_Tnp_1"/>
    <property type="match status" value="1"/>
</dbReference>
<organism evidence="2 3">
    <name type="scientific">Rhodococcus olei</name>
    <dbReference type="NCBI Taxonomy" id="2161675"/>
    <lineage>
        <taxon>Bacteria</taxon>
        <taxon>Bacillati</taxon>
        <taxon>Actinomycetota</taxon>
        <taxon>Actinomycetes</taxon>
        <taxon>Mycobacteriales</taxon>
        <taxon>Nocardiaceae</taxon>
        <taxon>Rhodococcus</taxon>
    </lineage>
</organism>
<dbReference type="InterPro" id="IPR002514">
    <property type="entry name" value="Transposase_8"/>
</dbReference>
<protein>
    <submittedName>
        <fullName evidence="2">Transposase</fullName>
    </submittedName>
</protein>
<name>A0ABP8PFC8_9NOCA</name>
<evidence type="ECO:0000313" key="3">
    <source>
        <dbReference type="Proteomes" id="UP001501183"/>
    </source>
</evidence>
<gene>
    <name evidence="2" type="ORF">GCM10023094_39970</name>
</gene>
<feature type="coiled-coil region" evidence="1">
    <location>
        <begin position="66"/>
        <end position="93"/>
    </location>
</feature>
<dbReference type="Proteomes" id="UP001501183">
    <property type="component" value="Unassembled WGS sequence"/>
</dbReference>